<name>A0A0D7WCC4_9FLAO</name>
<accession>A0A0D7WCC4</accession>
<keyword evidence="1" id="KW-0812">Transmembrane</keyword>
<evidence type="ECO:0000256" key="1">
    <source>
        <dbReference type="SAM" id="Phobius"/>
    </source>
</evidence>
<reference evidence="2 3" key="1">
    <citation type="submission" date="2014-11" db="EMBL/GenBank/DDBJ databases">
        <title>Tamlana sedimentorum sp. nov., isolated from shallow sand sediments of the Sea of Japan.</title>
        <authorList>
            <person name="Romanenko L.A."/>
        </authorList>
    </citation>
    <scope>NUCLEOTIDE SEQUENCE [LARGE SCALE GENOMIC DNA]</scope>
    <source>
        <strain evidence="2 3">JCM 19808</strain>
    </source>
</reference>
<comment type="caution">
    <text evidence="2">The sequence shown here is derived from an EMBL/GenBank/DDBJ whole genome shotgun (WGS) entry which is preliminary data.</text>
</comment>
<dbReference type="Proteomes" id="UP000032578">
    <property type="component" value="Unassembled WGS sequence"/>
</dbReference>
<protein>
    <submittedName>
        <fullName evidence="2">Uncharacterized protein</fullName>
    </submittedName>
</protein>
<gene>
    <name evidence="2" type="ORF">PW52_04025</name>
</gene>
<dbReference type="PATRIC" id="fig|1435349.4.peg.1508"/>
<dbReference type="EMBL" id="JTDW01000002">
    <property type="protein sequence ID" value="KJD36810.1"/>
    <property type="molecule type" value="Genomic_DNA"/>
</dbReference>
<sequence>MGLQFWLSSGRFGSTFLVNFLADLAKSIINYLVILGSTNIIELFNYIAKKHIFSLKYIFF</sequence>
<keyword evidence="1" id="KW-0472">Membrane</keyword>
<feature type="transmembrane region" description="Helical" evidence="1">
    <location>
        <begin position="28"/>
        <end position="48"/>
    </location>
</feature>
<dbReference type="STRING" id="1435349.PW52_04025"/>
<evidence type="ECO:0000313" key="3">
    <source>
        <dbReference type="Proteomes" id="UP000032578"/>
    </source>
</evidence>
<keyword evidence="3" id="KW-1185">Reference proteome</keyword>
<proteinExistence type="predicted"/>
<evidence type="ECO:0000313" key="2">
    <source>
        <dbReference type="EMBL" id="KJD36810.1"/>
    </source>
</evidence>
<dbReference type="AlphaFoldDB" id="A0A0D7WCC4"/>
<keyword evidence="1" id="KW-1133">Transmembrane helix</keyword>
<organism evidence="2 3">
    <name type="scientific">Neotamlana sedimentorum</name>
    <dbReference type="NCBI Taxonomy" id="1435349"/>
    <lineage>
        <taxon>Bacteria</taxon>
        <taxon>Pseudomonadati</taxon>
        <taxon>Bacteroidota</taxon>
        <taxon>Flavobacteriia</taxon>
        <taxon>Flavobacteriales</taxon>
        <taxon>Flavobacteriaceae</taxon>
        <taxon>Neotamlana</taxon>
    </lineage>
</organism>